<proteinExistence type="predicted"/>
<reference evidence="2" key="1">
    <citation type="submission" date="2017-06" db="EMBL/GenBank/DDBJ databases">
        <authorList>
            <person name="Varghese N."/>
            <person name="Submissions S."/>
        </authorList>
    </citation>
    <scope>NUCLEOTIDE SEQUENCE [LARGE SCALE GENOMIC DNA]</scope>
    <source>
        <strain evidence="2">5C</strain>
    </source>
</reference>
<dbReference type="EMBL" id="FZOK01000013">
    <property type="protein sequence ID" value="SNS59669.1"/>
    <property type="molecule type" value="Genomic_DNA"/>
</dbReference>
<evidence type="ECO:0000313" key="1">
    <source>
        <dbReference type="EMBL" id="SNS59669.1"/>
    </source>
</evidence>
<organism evidence="1 2">
    <name type="scientific">Belliella buryatensis</name>
    <dbReference type="NCBI Taxonomy" id="1500549"/>
    <lineage>
        <taxon>Bacteria</taxon>
        <taxon>Pseudomonadati</taxon>
        <taxon>Bacteroidota</taxon>
        <taxon>Cytophagia</taxon>
        <taxon>Cytophagales</taxon>
        <taxon>Cyclobacteriaceae</taxon>
        <taxon>Belliella</taxon>
    </lineage>
</organism>
<protein>
    <submittedName>
        <fullName evidence="1">Uncharacterized protein</fullName>
    </submittedName>
</protein>
<keyword evidence="2" id="KW-1185">Reference proteome</keyword>
<accession>A0A239FS84</accession>
<name>A0A239FS84_9BACT</name>
<dbReference type="Proteomes" id="UP000198480">
    <property type="component" value="Unassembled WGS sequence"/>
</dbReference>
<evidence type="ECO:0000313" key="2">
    <source>
        <dbReference type="Proteomes" id="UP000198480"/>
    </source>
</evidence>
<dbReference type="AlphaFoldDB" id="A0A239FS84"/>
<gene>
    <name evidence="1" type="ORF">SAMN06295967_11397</name>
</gene>
<sequence length="46" mass="5536">MFTLFKASPKFPKIQPVNLKFIQCYFEKFEESLRNFEELQKESMGS</sequence>